<dbReference type="GO" id="GO:0003677">
    <property type="term" value="F:DNA binding"/>
    <property type="evidence" value="ECO:0007669"/>
    <property type="project" value="InterPro"/>
</dbReference>
<dbReference type="PANTHER" id="PTHR30231:SF41">
    <property type="entry name" value="DNA POLYMERASE III SUBUNIT EPSILON"/>
    <property type="match status" value="1"/>
</dbReference>
<sequence length="299" mass="34046">MPFTVITLKRVPQALRGDLTKWMQEITTGVYIGNFNTKVREKLWKRVRDNVKDGEATISFAYRNELGYQFDTHNTGFSNIDMDGIPLVFIPNVGTDEHKEVKYGFSNAAKFRNARRYASSPKKNLTSKDFVIVDIETDGLDNEKNVIIEVGAIKSVSGVLSEFQSLVNYEGTLPKHIVSLTGITTDMLKKDGSDIVVVLKDFVDFLGDLDIIGYNIGFDIDFINIALLKSGLENLNNKRYDLMRFVKNEKLFLENYKLQTVIKEYGVGDKVPHRALEDAKMIYKLAMKVNKFRDLYSLV</sequence>
<dbReference type="HOGENOM" id="CLU_047806_3_0_9"/>
<dbReference type="Gene3D" id="3.30.70.240">
    <property type="match status" value="1"/>
</dbReference>
<dbReference type="FunFam" id="3.30.420.10:FF:000045">
    <property type="entry name" value="3'-5' exonuclease DinG"/>
    <property type="match status" value="1"/>
</dbReference>
<dbReference type="PANTHER" id="PTHR30231">
    <property type="entry name" value="DNA POLYMERASE III SUBUNIT EPSILON"/>
    <property type="match status" value="1"/>
</dbReference>
<dbReference type="Pfam" id="PF09707">
    <property type="entry name" value="Cas_Cas2CT1978"/>
    <property type="match status" value="1"/>
</dbReference>
<proteinExistence type="predicted"/>
<dbReference type="SUPFAM" id="SSF53098">
    <property type="entry name" value="Ribonuclease H-like"/>
    <property type="match status" value="1"/>
</dbReference>
<dbReference type="InterPro" id="IPR013520">
    <property type="entry name" value="Ribonucl_H"/>
</dbReference>
<reference evidence="3 4" key="1">
    <citation type="submission" date="2010-12" db="EMBL/GenBank/DDBJ databases">
        <authorList>
            <person name="Muzny D."/>
            <person name="Qin X."/>
            <person name="Deng J."/>
            <person name="Jiang H."/>
            <person name="Liu Y."/>
            <person name="Qu J."/>
            <person name="Song X.-Z."/>
            <person name="Zhang L."/>
            <person name="Thornton R."/>
            <person name="Coyle M."/>
            <person name="Francisco L."/>
            <person name="Jackson L."/>
            <person name="Javaid M."/>
            <person name="Korchina V."/>
            <person name="Kovar C."/>
            <person name="Mata R."/>
            <person name="Mathew T."/>
            <person name="Ngo R."/>
            <person name="Nguyen L."/>
            <person name="Nguyen N."/>
            <person name="Okwuonu G."/>
            <person name="Ongeri F."/>
            <person name="Pham C."/>
            <person name="Simmons D."/>
            <person name="Wilczek-Boney K."/>
            <person name="Hale W."/>
            <person name="Jakkamsetti A."/>
            <person name="Pham P."/>
            <person name="Ruth R."/>
            <person name="San Lucas F."/>
            <person name="Warren J."/>
            <person name="Zhang J."/>
            <person name="Zhao Z."/>
            <person name="Zhou C."/>
            <person name="Zhu D."/>
            <person name="Lee S."/>
            <person name="Bess C."/>
            <person name="Blankenburg K."/>
            <person name="Forbes L."/>
            <person name="Fu Q."/>
            <person name="Gubbala S."/>
            <person name="Hirani K."/>
            <person name="Jayaseelan J.C."/>
            <person name="Lara F."/>
            <person name="Munidasa M."/>
            <person name="Palculict T."/>
            <person name="Patil S."/>
            <person name="Pu L.-L."/>
            <person name="Saada N."/>
            <person name="Tang L."/>
            <person name="Weissenberger G."/>
            <person name="Zhu Y."/>
            <person name="Hemphill L."/>
            <person name="Shang Y."/>
            <person name="Youmans B."/>
            <person name="Ayvaz T."/>
            <person name="Ross M."/>
            <person name="Santibanez J."/>
            <person name="Aqrawi P."/>
            <person name="Gross S."/>
            <person name="Joshi V."/>
            <person name="Fowler G."/>
            <person name="Nazareth L."/>
            <person name="Reid J."/>
            <person name="Worley K."/>
            <person name="Petrosino J."/>
            <person name="Highlander S."/>
            <person name="Gibbs R."/>
        </authorList>
    </citation>
    <scope>NUCLEOTIDE SEQUENCE [LARGE SCALE GENOMIC DNA]</scope>
    <source>
        <strain evidence="3 4">DSM 3986</strain>
    </source>
</reference>
<dbReference type="NCBIfam" id="TIGR01873">
    <property type="entry name" value="cas_CT1978"/>
    <property type="match status" value="1"/>
</dbReference>
<comment type="caution">
    <text evidence="3">The sequence shown here is derived from an EMBL/GenBank/DDBJ whole genome shotgun (WGS) entry which is preliminary data.</text>
</comment>
<accession>E6LKP3</accession>
<dbReference type="InterPro" id="IPR036397">
    <property type="entry name" value="RNaseH_sf"/>
</dbReference>
<dbReference type="InterPro" id="IPR012337">
    <property type="entry name" value="RNaseH-like_sf"/>
</dbReference>
<dbReference type="RefSeq" id="WP_008750299.1">
    <property type="nucleotide sequence ID" value="NZ_GL622296.1"/>
</dbReference>
<dbReference type="EMBL" id="AEPW01000010">
    <property type="protein sequence ID" value="EFU77572.1"/>
    <property type="molecule type" value="Genomic_DNA"/>
</dbReference>
<feature type="domain" description="Exonuclease" evidence="2">
    <location>
        <begin position="129"/>
        <end position="295"/>
    </location>
</feature>
<dbReference type="GO" id="GO:0045004">
    <property type="term" value="P:DNA replication proofreading"/>
    <property type="evidence" value="ECO:0007669"/>
    <property type="project" value="TreeGrafter"/>
</dbReference>
<name>E6LKP3_9FIRM</name>
<dbReference type="GO" id="GO:0003887">
    <property type="term" value="F:DNA-directed DNA polymerase activity"/>
    <property type="evidence" value="ECO:0007669"/>
    <property type="project" value="InterPro"/>
</dbReference>
<dbReference type="SMART" id="SM00479">
    <property type="entry name" value="EXOIII"/>
    <property type="match status" value="1"/>
</dbReference>
<keyword evidence="1" id="KW-0540">Nuclease</keyword>
<dbReference type="eggNOG" id="COG0847">
    <property type="taxonomic scope" value="Bacteria"/>
</dbReference>
<gene>
    <name evidence="3" type="primary">cas2</name>
    <name evidence="3" type="ORF">HMPREF0381_0528</name>
</gene>
<organism evidence="3 4">
    <name type="scientific">Lachnoanaerobaculum saburreum DSM 3986</name>
    <dbReference type="NCBI Taxonomy" id="887325"/>
    <lineage>
        <taxon>Bacteria</taxon>
        <taxon>Bacillati</taxon>
        <taxon>Bacillota</taxon>
        <taxon>Clostridia</taxon>
        <taxon>Lachnospirales</taxon>
        <taxon>Lachnospiraceae</taxon>
        <taxon>Lachnoanaerobaculum</taxon>
    </lineage>
</organism>
<dbReference type="GO" id="GO:0005829">
    <property type="term" value="C:cytosol"/>
    <property type="evidence" value="ECO:0007669"/>
    <property type="project" value="TreeGrafter"/>
</dbReference>
<dbReference type="Gene3D" id="3.30.420.10">
    <property type="entry name" value="Ribonuclease H-like superfamily/Ribonuclease H"/>
    <property type="match status" value="1"/>
</dbReference>
<dbReference type="NCBIfam" id="TIGR00573">
    <property type="entry name" value="dnaq"/>
    <property type="match status" value="1"/>
</dbReference>
<evidence type="ECO:0000259" key="2">
    <source>
        <dbReference type="SMART" id="SM00479"/>
    </source>
</evidence>
<dbReference type="Pfam" id="PF00929">
    <property type="entry name" value="RNase_T"/>
    <property type="match status" value="1"/>
</dbReference>
<dbReference type="CDD" id="cd09755">
    <property type="entry name" value="Cas2_I-E"/>
    <property type="match status" value="1"/>
</dbReference>
<evidence type="ECO:0000313" key="4">
    <source>
        <dbReference type="Proteomes" id="UP000003434"/>
    </source>
</evidence>
<keyword evidence="1" id="KW-0378">Hydrolase</keyword>
<protein>
    <submittedName>
        <fullName evidence="3">CRISPR-associated endoribonuclease Cas2</fullName>
    </submittedName>
</protein>
<dbReference type="InterPro" id="IPR006054">
    <property type="entry name" value="DnaQ"/>
</dbReference>
<dbReference type="CDD" id="cd06127">
    <property type="entry name" value="DEDDh"/>
    <property type="match status" value="1"/>
</dbReference>
<dbReference type="GO" id="GO:0008408">
    <property type="term" value="F:3'-5' exonuclease activity"/>
    <property type="evidence" value="ECO:0007669"/>
    <property type="project" value="TreeGrafter"/>
</dbReference>
<dbReference type="AlphaFoldDB" id="E6LKP3"/>
<evidence type="ECO:0000256" key="1">
    <source>
        <dbReference type="ARBA" id="ARBA00022839"/>
    </source>
</evidence>
<dbReference type="Proteomes" id="UP000003434">
    <property type="component" value="Unassembled WGS sequence"/>
</dbReference>
<evidence type="ECO:0000313" key="3">
    <source>
        <dbReference type="EMBL" id="EFU77572.1"/>
    </source>
</evidence>
<keyword evidence="1" id="KW-0269">Exonuclease</keyword>
<dbReference type="InterPro" id="IPR010152">
    <property type="entry name" value="CRISPR-assoc_prot_Cas2_sub"/>
</dbReference>